<dbReference type="Proteomes" id="UP001602123">
    <property type="component" value="Unassembled WGS sequence"/>
</dbReference>
<organism evidence="1 2">
    <name type="scientific">Streptomyces nondiastaticus</name>
    <dbReference type="NCBI Taxonomy" id="3154512"/>
    <lineage>
        <taxon>Bacteria</taxon>
        <taxon>Bacillati</taxon>
        <taxon>Actinomycetota</taxon>
        <taxon>Actinomycetes</taxon>
        <taxon>Kitasatosporales</taxon>
        <taxon>Streptomycetaceae</taxon>
        <taxon>Streptomyces</taxon>
    </lineage>
</organism>
<keyword evidence="2" id="KW-1185">Reference proteome</keyword>
<accession>A0ABW6TQI8</accession>
<comment type="caution">
    <text evidence="1">The sequence shown here is derived from an EMBL/GenBank/DDBJ whole genome shotgun (WGS) entry which is preliminary data.</text>
</comment>
<gene>
    <name evidence="1" type="ORF">ACFYZM_01200</name>
</gene>
<protein>
    <submittedName>
        <fullName evidence="1">DUF6221 family protein</fullName>
    </submittedName>
</protein>
<reference evidence="1 2" key="1">
    <citation type="submission" date="2024-10" db="EMBL/GenBank/DDBJ databases">
        <title>The Natural Products Discovery Center: Release of the First 8490 Sequenced Strains for Exploring Actinobacteria Biosynthetic Diversity.</title>
        <authorList>
            <person name="Kalkreuter E."/>
            <person name="Kautsar S.A."/>
            <person name="Yang D."/>
            <person name="Bader C.D."/>
            <person name="Teijaro C.N."/>
            <person name="Fluegel L."/>
            <person name="Davis C.M."/>
            <person name="Simpson J.R."/>
            <person name="Lauterbach L."/>
            <person name="Steele A.D."/>
            <person name="Gui C."/>
            <person name="Meng S."/>
            <person name="Li G."/>
            <person name="Viehrig K."/>
            <person name="Ye F."/>
            <person name="Su P."/>
            <person name="Kiefer A.F."/>
            <person name="Nichols A."/>
            <person name="Cepeda A.J."/>
            <person name="Yan W."/>
            <person name="Fan B."/>
            <person name="Jiang Y."/>
            <person name="Adhikari A."/>
            <person name="Zheng C.-J."/>
            <person name="Schuster L."/>
            <person name="Cowan T.M."/>
            <person name="Smanski M.J."/>
            <person name="Chevrette M.G."/>
            <person name="De Carvalho L.P.S."/>
            <person name="Shen B."/>
        </authorList>
    </citation>
    <scope>NUCLEOTIDE SEQUENCE [LARGE SCALE GENOMIC DNA]</scope>
    <source>
        <strain evidence="1 2">NPDC001650</strain>
    </source>
</reference>
<dbReference type="EMBL" id="JBIAUT010000001">
    <property type="protein sequence ID" value="MFF4214885.1"/>
    <property type="molecule type" value="Genomic_DNA"/>
</dbReference>
<dbReference type="Pfam" id="PF19730">
    <property type="entry name" value="DUF6221"/>
    <property type="match status" value="1"/>
</dbReference>
<name>A0ABW6TQI8_9ACTN</name>
<evidence type="ECO:0000313" key="2">
    <source>
        <dbReference type="Proteomes" id="UP001602123"/>
    </source>
</evidence>
<dbReference type="InterPro" id="IPR046193">
    <property type="entry name" value="DUF6221"/>
</dbReference>
<evidence type="ECO:0000313" key="1">
    <source>
        <dbReference type="EMBL" id="MFF4214885.1"/>
    </source>
</evidence>
<proteinExistence type="predicted"/>
<dbReference type="RefSeq" id="WP_388623083.1">
    <property type="nucleotide sequence ID" value="NZ_JBIAUT010000001.1"/>
</dbReference>
<sequence>MAVLEVVGAEAVEEVAGADQCADADDQDLADLEAAEKELAERRAQGRSAEASTMTADLVAFLRARLDEDEQTARAAASGPWIRHEHVAGVHVDDAAEGRIYRTAVADCRRVRDGYGVPNALHIVRHQPARVLAEVEAKRQIVDAYAAILKP</sequence>